<dbReference type="InterPro" id="IPR003937">
    <property type="entry name" value="K_chnl_volt-dep_KCNQ"/>
</dbReference>
<name>A0A853J8M9_9GAMM</name>
<feature type="transmembrane region" description="Helical" evidence="12">
    <location>
        <begin position="152"/>
        <end position="173"/>
    </location>
</feature>
<feature type="transmembrane region" description="Helical" evidence="12">
    <location>
        <begin position="95"/>
        <end position="120"/>
    </location>
</feature>
<feature type="transmembrane region" description="Helical" evidence="12">
    <location>
        <begin position="20"/>
        <end position="40"/>
    </location>
</feature>
<sequence>MIKARVYACMNHPRPEGLNTFQRVLVLLIIASVTLAVLSSEPVVREAVGRHLAWLELGFGAIFLVEYMARVWSVGSQPGFSGVAGRLRYMRQPMAVIDLLAVLPFLAGISGAETMVLRLLRLLRLVALTKLARYSSAIRLVTESCISRRFELAFTVMLAGLIILVSSAALYVVEGDHQPEAFGSIPRAAWWSVATLTTVGYGDLVPVTPLGRFFAALTAFAGIGLIAMPTGILAAAFSEAFARARARGEDREGKA</sequence>
<protein>
    <submittedName>
        <fullName evidence="14">Ion transporter</fullName>
    </submittedName>
</protein>
<dbReference type="GO" id="GO:0008076">
    <property type="term" value="C:voltage-gated potassium channel complex"/>
    <property type="evidence" value="ECO:0007669"/>
    <property type="project" value="InterPro"/>
</dbReference>
<comment type="caution">
    <text evidence="14">The sequence shown here is derived from an EMBL/GenBank/DDBJ whole genome shotgun (WGS) entry which is preliminary data.</text>
</comment>
<dbReference type="Gene3D" id="1.10.287.70">
    <property type="match status" value="1"/>
</dbReference>
<dbReference type="Pfam" id="PF00520">
    <property type="entry name" value="Ion_trans"/>
    <property type="match status" value="1"/>
</dbReference>
<keyword evidence="2" id="KW-0813">Transport</keyword>
<keyword evidence="11" id="KW-0407">Ion channel</keyword>
<evidence type="ECO:0000256" key="3">
    <source>
        <dbReference type="ARBA" id="ARBA00022538"/>
    </source>
</evidence>
<keyword evidence="8 12" id="KW-1133">Transmembrane helix</keyword>
<keyword evidence="9" id="KW-0406">Ion transport</keyword>
<keyword evidence="4 12" id="KW-0812">Transmembrane</keyword>
<feature type="domain" description="Ion transport" evidence="13">
    <location>
        <begin position="24"/>
        <end position="243"/>
    </location>
</feature>
<evidence type="ECO:0000313" key="15">
    <source>
        <dbReference type="Proteomes" id="UP000578091"/>
    </source>
</evidence>
<evidence type="ECO:0000256" key="2">
    <source>
        <dbReference type="ARBA" id="ARBA00022448"/>
    </source>
</evidence>
<evidence type="ECO:0000256" key="4">
    <source>
        <dbReference type="ARBA" id="ARBA00022692"/>
    </source>
</evidence>
<evidence type="ECO:0000256" key="5">
    <source>
        <dbReference type="ARBA" id="ARBA00022826"/>
    </source>
</evidence>
<feature type="transmembrane region" description="Helical" evidence="12">
    <location>
        <begin position="52"/>
        <end position="75"/>
    </location>
</feature>
<organism evidence="14 15">
    <name type="scientific">Luteimonas salinisoli</name>
    <dbReference type="NCBI Taxonomy" id="2752307"/>
    <lineage>
        <taxon>Bacteria</taxon>
        <taxon>Pseudomonadati</taxon>
        <taxon>Pseudomonadota</taxon>
        <taxon>Gammaproteobacteria</taxon>
        <taxon>Lysobacterales</taxon>
        <taxon>Lysobacteraceae</taxon>
        <taxon>Luteimonas</taxon>
    </lineage>
</organism>
<evidence type="ECO:0000256" key="11">
    <source>
        <dbReference type="ARBA" id="ARBA00023303"/>
    </source>
</evidence>
<gene>
    <name evidence="14" type="ORF">H0E84_03820</name>
</gene>
<comment type="subcellular location">
    <subcellularLocation>
        <location evidence="1">Membrane</location>
        <topology evidence="1">Multi-pass membrane protein</topology>
    </subcellularLocation>
</comment>
<evidence type="ECO:0000259" key="13">
    <source>
        <dbReference type="Pfam" id="PF00520"/>
    </source>
</evidence>
<dbReference type="Gene3D" id="1.20.120.350">
    <property type="entry name" value="Voltage-gated potassium channels. Chain C"/>
    <property type="match status" value="1"/>
</dbReference>
<dbReference type="PANTHER" id="PTHR11537">
    <property type="entry name" value="VOLTAGE-GATED POTASSIUM CHANNEL"/>
    <property type="match status" value="1"/>
</dbReference>
<dbReference type="InterPro" id="IPR005821">
    <property type="entry name" value="Ion_trans_dom"/>
</dbReference>
<dbReference type="PRINTS" id="PR00169">
    <property type="entry name" value="KCHANNEL"/>
</dbReference>
<dbReference type="RefSeq" id="WP_180677300.1">
    <property type="nucleotide sequence ID" value="NZ_JACCKA010000027.1"/>
</dbReference>
<accession>A0A853J8M9</accession>
<proteinExistence type="predicted"/>
<keyword evidence="15" id="KW-1185">Reference proteome</keyword>
<dbReference type="EMBL" id="JACCKA010000027">
    <property type="protein sequence ID" value="NZA25501.1"/>
    <property type="molecule type" value="Genomic_DNA"/>
</dbReference>
<evidence type="ECO:0000256" key="8">
    <source>
        <dbReference type="ARBA" id="ARBA00022989"/>
    </source>
</evidence>
<evidence type="ECO:0000256" key="7">
    <source>
        <dbReference type="ARBA" id="ARBA00022958"/>
    </source>
</evidence>
<evidence type="ECO:0000256" key="10">
    <source>
        <dbReference type="ARBA" id="ARBA00023136"/>
    </source>
</evidence>
<dbReference type="Proteomes" id="UP000578091">
    <property type="component" value="Unassembled WGS sequence"/>
</dbReference>
<evidence type="ECO:0000256" key="12">
    <source>
        <dbReference type="SAM" id="Phobius"/>
    </source>
</evidence>
<dbReference type="SUPFAM" id="SSF81324">
    <property type="entry name" value="Voltage-gated potassium channels"/>
    <property type="match status" value="1"/>
</dbReference>
<dbReference type="InterPro" id="IPR028325">
    <property type="entry name" value="VG_K_chnl"/>
</dbReference>
<reference evidence="14 15" key="1">
    <citation type="submission" date="2020-07" db="EMBL/GenBank/DDBJ databases">
        <title>Luteimonas sp. SJ-92.</title>
        <authorList>
            <person name="Huang X.-X."/>
            <person name="Xu L."/>
            <person name="Sun J.-Q."/>
        </authorList>
    </citation>
    <scope>NUCLEOTIDE SEQUENCE [LARGE SCALE GENOMIC DNA]</scope>
    <source>
        <strain evidence="14 15">SJ-92</strain>
    </source>
</reference>
<keyword evidence="5" id="KW-0631">Potassium channel</keyword>
<dbReference type="GO" id="GO:0001508">
    <property type="term" value="P:action potential"/>
    <property type="evidence" value="ECO:0007669"/>
    <property type="project" value="TreeGrafter"/>
</dbReference>
<dbReference type="PANTHER" id="PTHR11537:SF254">
    <property type="entry name" value="POTASSIUM VOLTAGE-GATED CHANNEL PROTEIN SHAB"/>
    <property type="match status" value="1"/>
</dbReference>
<dbReference type="InterPro" id="IPR027359">
    <property type="entry name" value="Volt_channel_dom_sf"/>
</dbReference>
<dbReference type="AlphaFoldDB" id="A0A853J8M9"/>
<keyword evidence="10 12" id="KW-0472">Membrane</keyword>
<evidence type="ECO:0000256" key="9">
    <source>
        <dbReference type="ARBA" id="ARBA00023065"/>
    </source>
</evidence>
<feature type="transmembrane region" description="Helical" evidence="12">
    <location>
        <begin position="213"/>
        <end position="237"/>
    </location>
</feature>
<keyword evidence="3" id="KW-0633">Potassium transport</keyword>
<evidence type="ECO:0000256" key="6">
    <source>
        <dbReference type="ARBA" id="ARBA00022882"/>
    </source>
</evidence>
<keyword evidence="7" id="KW-0630">Potassium</keyword>
<keyword evidence="6" id="KW-0851">Voltage-gated channel</keyword>
<evidence type="ECO:0000256" key="1">
    <source>
        <dbReference type="ARBA" id="ARBA00004141"/>
    </source>
</evidence>
<dbReference type="GO" id="GO:0005249">
    <property type="term" value="F:voltage-gated potassium channel activity"/>
    <property type="evidence" value="ECO:0007669"/>
    <property type="project" value="InterPro"/>
</dbReference>
<evidence type="ECO:0000313" key="14">
    <source>
        <dbReference type="EMBL" id="NZA25501.1"/>
    </source>
</evidence>
<dbReference type="PRINTS" id="PR01459">
    <property type="entry name" value="KCNQCHANNEL"/>
</dbReference>